<keyword evidence="2" id="KW-1185">Reference proteome</keyword>
<evidence type="ECO:0000313" key="2">
    <source>
        <dbReference type="Proteomes" id="UP000595663"/>
    </source>
</evidence>
<keyword evidence="1" id="KW-0808">Transferase</keyword>
<dbReference type="GO" id="GO:0070205">
    <property type="term" value="F:2-succinyl-6-hydroxy-2,4-cyclohexadiene-1-carboxylate synthase activity"/>
    <property type="evidence" value="ECO:0007669"/>
    <property type="project" value="UniProtKB-EC"/>
</dbReference>
<organism evidence="1 2">
    <name type="scientific">Amphritea japonica ATCC BAA-1530</name>
    <dbReference type="NCBI Taxonomy" id="1278309"/>
    <lineage>
        <taxon>Bacteria</taxon>
        <taxon>Pseudomonadati</taxon>
        <taxon>Pseudomonadota</taxon>
        <taxon>Gammaproteobacteria</taxon>
        <taxon>Oceanospirillales</taxon>
        <taxon>Oceanospirillaceae</taxon>
        <taxon>Amphritea</taxon>
    </lineage>
</organism>
<gene>
    <name evidence="1" type="ORF">AMJAP_0989</name>
</gene>
<dbReference type="EC" id="4.2.99.20" evidence="1"/>
<keyword evidence="1" id="KW-0456">Lyase</keyword>
<accession>A0A7R6PCI2</accession>
<dbReference type="EC" id="2.2.1.9" evidence="1"/>
<reference evidence="1 2" key="1">
    <citation type="journal article" date="2008" name="Int. J. Syst. Evol. Microbiol.">
        <title>Amphritea japonica sp. nov. and Amphritea balenae sp. nov., isolated from the sediment adjacent to sperm whale carcasses off Kagoshima, Japan.</title>
        <authorList>
            <person name="Miyazaki M."/>
            <person name="Nogi Y."/>
            <person name="Fujiwara Y."/>
            <person name="Kawato M."/>
            <person name="Nagahama T."/>
            <person name="Kubokawa K."/>
            <person name="Horikoshi K."/>
        </authorList>
    </citation>
    <scope>NUCLEOTIDE SEQUENCE [LARGE SCALE GENOMIC DNA]</scope>
    <source>
        <strain evidence="1 2">ATCC BAA-1530</strain>
    </source>
</reference>
<evidence type="ECO:0000313" key="1">
    <source>
        <dbReference type="EMBL" id="BBB25586.1"/>
    </source>
</evidence>
<dbReference type="GO" id="GO:0070204">
    <property type="term" value="F:2-succinyl-5-enolpyruvyl-6-hydroxy-3-cyclohexene-1-carboxylic-acid synthase activity"/>
    <property type="evidence" value="ECO:0007669"/>
    <property type="project" value="UniProtKB-EC"/>
</dbReference>
<dbReference type="PROSITE" id="PS51257">
    <property type="entry name" value="PROKAR_LIPOPROTEIN"/>
    <property type="match status" value="1"/>
</dbReference>
<dbReference type="EMBL" id="AP014545">
    <property type="protein sequence ID" value="BBB25586.1"/>
    <property type="molecule type" value="Genomic_DNA"/>
</dbReference>
<dbReference type="KEGG" id="ajp:AMJAP_0989"/>
<name>A0A7R6PCI2_9GAMM</name>
<sequence length="146" mass="16504">MELIMCRFTVATCFFTLILAGCATPEKPESPIYGGTGGMTEWNILPNVYLFHYENGFTGVDALGYDAKLQSIWSRLGAAQSCDIHFDTQIMISKLINQYGETAITHELNGIGFHRVQSRRIPKFCDKQRVGEINKAVKRYKRGDFN</sequence>
<dbReference type="Proteomes" id="UP000595663">
    <property type="component" value="Chromosome"/>
</dbReference>
<proteinExistence type="predicted"/>
<dbReference type="AlphaFoldDB" id="A0A7R6PCI2"/>
<protein>
    <submittedName>
        <fullName evidence="1">2-succinyl-6-hydroxy-2,4-cyclohexadiene-1-carboxylate synthase</fullName>
        <ecNumber evidence="1">2.2.1.9</ecNumber>
        <ecNumber evidence="1">4.2.99.20</ecNumber>
    </submittedName>
</protein>